<evidence type="ECO:0000256" key="3">
    <source>
        <dbReference type="ARBA" id="ARBA00014754"/>
    </source>
</evidence>
<proteinExistence type="inferred from homology"/>
<comment type="subcellular location">
    <subcellularLocation>
        <location evidence="1 7">Periplasm</location>
    </subcellularLocation>
</comment>
<dbReference type="Pfam" id="PF17656">
    <property type="entry name" value="ChapFlgA_N"/>
    <property type="match status" value="1"/>
</dbReference>
<evidence type="ECO:0000256" key="6">
    <source>
        <dbReference type="ARBA" id="ARBA00025643"/>
    </source>
</evidence>
<accession>A0A166WJG1</accession>
<evidence type="ECO:0000256" key="4">
    <source>
        <dbReference type="ARBA" id="ARBA00022729"/>
    </source>
</evidence>
<evidence type="ECO:0000259" key="8">
    <source>
        <dbReference type="SMART" id="SM00858"/>
    </source>
</evidence>
<feature type="domain" description="SAF" evidence="8">
    <location>
        <begin position="113"/>
        <end position="175"/>
    </location>
</feature>
<sequence length="235" mass="26426">MSLLKNTVAVQFFLILAYFLAMPSAYAQTYESAQIQELAIKYVEKHIIQEPKGETNVSALPLDTRLPNRTCRSQLKVSSKSAPPFTRQVTVQVRCDDRERWLQFVHVKIEVLFPVIVSTQQLDKGVVLQADDLKIAMRPKHFVRASNIDDINMLIGSKTKRRIQADKAIIMRHICMVCKGDTVIILAGNEHFAIKTQGIALQDGNLGDQIRVKNTKSGKTIRARVKDVDSVAVNI</sequence>
<feature type="chain" id="PRO_5007749021" description="Flagella basal body P-ring formation protein FlgA" evidence="7">
    <location>
        <begin position="28"/>
        <end position="235"/>
    </location>
</feature>
<dbReference type="GO" id="GO:0042597">
    <property type="term" value="C:periplasmic space"/>
    <property type="evidence" value="ECO:0007669"/>
    <property type="project" value="UniProtKB-SubCell"/>
</dbReference>
<evidence type="ECO:0000313" key="10">
    <source>
        <dbReference type="Proteomes" id="UP000076643"/>
    </source>
</evidence>
<dbReference type="Proteomes" id="UP000076643">
    <property type="component" value="Unassembled WGS sequence"/>
</dbReference>
<dbReference type="PANTHER" id="PTHR36307">
    <property type="entry name" value="FLAGELLA BASAL BODY P-RING FORMATION PROTEIN FLGA"/>
    <property type="match status" value="1"/>
</dbReference>
<dbReference type="PANTHER" id="PTHR36307:SF1">
    <property type="entry name" value="FLAGELLA BASAL BODY P-RING FORMATION PROTEIN FLGA"/>
    <property type="match status" value="1"/>
</dbReference>
<evidence type="ECO:0000256" key="1">
    <source>
        <dbReference type="ARBA" id="ARBA00004418"/>
    </source>
</evidence>
<dbReference type="Gene3D" id="2.30.30.760">
    <property type="match status" value="1"/>
</dbReference>
<dbReference type="InterPro" id="IPR013974">
    <property type="entry name" value="SAF"/>
</dbReference>
<comment type="caution">
    <text evidence="9">The sequence shown here is derived from an EMBL/GenBank/DDBJ whole genome shotgun (WGS) entry which is preliminary data.</text>
</comment>
<keyword evidence="7" id="KW-1005">Bacterial flagellum biogenesis</keyword>
<dbReference type="CDD" id="cd11614">
    <property type="entry name" value="SAF_CpaB_FlgA_like"/>
    <property type="match status" value="1"/>
</dbReference>
<dbReference type="Pfam" id="PF13144">
    <property type="entry name" value="ChapFlgA"/>
    <property type="match status" value="1"/>
</dbReference>
<organism evidence="9 10">
    <name type="scientific">Pseudoalteromonas luteoviolacea DSM 6061</name>
    <dbReference type="NCBI Taxonomy" id="1365250"/>
    <lineage>
        <taxon>Bacteria</taxon>
        <taxon>Pseudomonadati</taxon>
        <taxon>Pseudomonadota</taxon>
        <taxon>Gammaproteobacteria</taxon>
        <taxon>Alteromonadales</taxon>
        <taxon>Pseudoalteromonadaceae</taxon>
        <taxon>Pseudoalteromonas</taxon>
    </lineage>
</organism>
<name>A0A166WJG1_9GAMM</name>
<protein>
    <recommendedName>
        <fullName evidence="3 7">Flagella basal body P-ring formation protein FlgA</fullName>
    </recommendedName>
</protein>
<comment type="function">
    <text evidence="6 7">Involved in the assembly process of the P-ring formation. It may associate with FlgF on the rod constituting a structure essential for the P-ring assembly or may act as a modulator protein for the P-ring assembly.</text>
</comment>
<dbReference type="AlphaFoldDB" id="A0A166WJG1"/>
<dbReference type="EMBL" id="AUYB01000103">
    <property type="protein sequence ID" value="KZN37554.1"/>
    <property type="molecule type" value="Genomic_DNA"/>
</dbReference>
<dbReference type="STRING" id="43657.S4054249_16685"/>
<dbReference type="NCBIfam" id="TIGR03170">
    <property type="entry name" value="flgA_cterm"/>
    <property type="match status" value="1"/>
</dbReference>
<dbReference type="RefSeq" id="WP_063365363.1">
    <property type="nucleotide sequence ID" value="NZ_AQHB01000028.1"/>
</dbReference>
<dbReference type="InterPro" id="IPR017585">
    <property type="entry name" value="SAF_FlgA"/>
</dbReference>
<evidence type="ECO:0000256" key="2">
    <source>
        <dbReference type="ARBA" id="ARBA00010474"/>
    </source>
</evidence>
<gene>
    <name evidence="9" type="ORF">N475_01715</name>
</gene>
<reference evidence="9 10" key="1">
    <citation type="submission" date="2013-07" db="EMBL/GenBank/DDBJ databases">
        <title>Comparative Genomic and Metabolomic Analysis of Twelve Strains of Pseudoalteromonas luteoviolacea.</title>
        <authorList>
            <person name="Vynne N.G."/>
            <person name="Mansson M."/>
            <person name="Gram L."/>
        </authorList>
    </citation>
    <scope>NUCLEOTIDE SEQUENCE [LARGE SCALE GENOMIC DNA]</scope>
    <source>
        <strain evidence="9 10">DSM 6061</strain>
    </source>
</reference>
<dbReference type="Gene3D" id="3.90.1210.10">
    <property type="entry name" value="Antifreeze-like/N-acetylneuraminic acid synthase C-terminal domain"/>
    <property type="match status" value="1"/>
</dbReference>
<feature type="signal peptide" evidence="7">
    <location>
        <begin position="1"/>
        <end position="27"/>
    </location>
</feature>
<keyword evidence="5 7" id="KW-0574">Periplasm</keyword>
<evidence type="ECO:0000256" key="5">
    <source>
        <dbReference type="ARBA" id="ARBA00022764"/>
    </source>
</evidence>
<evidence type="ECO:0000313" key="9">
    <source>
        <dbReference type="EMBL" id="KZN37554.1"/>
    </source>
</evidence>
<dbReference type="InterPro" id="IPR039246">
    <property type="entry name" value="Flagellar_FlgA"/>
</dbReference>
<dbReference type="GO" id="GO:0044780">
    <property type="term" value="P:bacterial-type flagellum assembly"/>
    <property type="evidence" value="ECO:0007669"/>
    <property type="project" value="InterPro"/>
</dbReference>
<dbReference type="InterPro" id="IPR041231">
    <property type="entry name" value="FlgA_N"/>
</dbReference>
<keyword evidence="10" id="KW-1185">Reference proteome</keyword>
<dbReference type="SMART" id="SM00858">
    <property type="entry name" value="SAF"/>
    <property type="match status" value="1"/>
</dbReference>
<keyword evidence="4 7" id="KW-0732">Signal</keyword>
<dbReference type="PATRIC" id="fig|1365250.3.peg.2565"/>
<evidence type="ECO:0000256" key="7">
    <source>
        <dbReference type="RuleBase" id="RU362063"/>
    </source>
</evidence>
<comment type="similarity">
    <text evidence="2 7">Belongs to the FlgA family.</text>
</comment>